<proteinExistence type="predicted"/>
<dbReference type="InterPro" id="IPR037238">
    <property type="entry name" value="YbiA-like_sf"/>
</dbReference>
<dbReference type="STRING" id="447.Lboz_3214"/>
<comment type="catalytic activity">
    <reaction evidence="1">
        <text>5-amino-6-(5-phospho-D-ribosylamino)uracil + H2O = 5,6-diaminouracil + D-ribose 5-phosphate</text>
        <dbReference type="Rhea" id="RHEA:55020"/>
        <dbReference type="ChEBI" id="CHEBI:15377"/>
        <dbReference type="ChEBI" id="CHEBI:46252"/>
        <dbReference type="ChEBI" id="CHEBI:58453"/>
        <dbReference type="ChEBI" id="CHEBI:78346"/>
    </reaction>
</comment>
<keyword evidence="6" id="KW-1185">Reference proteome</keyword>
<dbReference type="Proteomes" id="UP000054695">
    <property type="component" value="Unassembled WGS sequence"/>
</dbReference>
<gene>
    <name evidence="5" type="primary">ybiA</name>
    <name evidence="5" type="ORF">Lboz_3214</name>
</gene>
<evidence type="ECO:0000256" key="2">
    <source>
        <dbReference type="ARBA" id="ARBA00000751"/>
    </source>
</evidence>
<evidence type="ECO:0000256" key="3">
    <source>
        <dbReference type="SAM" id="MobiDB-lite"/>
    </source>
</evidence>
<dbReference type="OrthoDB" id="9793111at2"/>
<name>A0A0W0RF72_LEGBO</name>
<organism evidence="5 6">
    <name type="scientific">Legionella bozemanae</name>
    <name type="common">Fluoribacter bozemanae</name>
    <dbReference type="NCBI Taxonomy" id="447"/>
    <lineage>
        <taxon>Bacteria</taxon>
        <taxon>Pseudomonadati</taxon>
        <taxon>Pseudomonadota</taxon>
        <taxon>Gammaproteobacteria</taxon>
        <taxon>Legionellales</taxon>
        <taxon>Legionellaceae</taxon>
        <taxon>Legionella</taxon>
    </lineage>
</organism>
<dbReference type="SUPFAM" id="SSF143990">
    <property type="entry name" value="YbiA-like"/>
    <property type="match status" value="1"/>
</dbReference>
<comment type="catalytic activity">
    <reaction evidence="2">
        <text>2,5-diamino-6-hydroxy-4-(5-phosphoribosylamino)-pyrimidine + H2O = 2,5,6-triamino-4-hydroxypyrimidine + D-ribose 5-phosphate</text>
        <dbReference type="Rhea" id="RHEA:23436"/>
        <dbReference type="ChEBI" id="CHEBI:15377"/>
        <dbReference type="ChEBI" id="CHEBI:58614"/>
        <dbReference type="ChEBI" id="CHEBI:78346"/>
        <dbReference type="ChEBI" id="CHEBI:137796"/>
    </reaction>
</comment>
<evidence type="ECO:0000313" key="6">
    <source>
        <dbReference type="Proteomes" id="UP000054695"/>
    </source>
</evidence>
<dbReference type="RefSeq" id="WP_058460753.1">
    <property type="nucleotide sequence ID" value="NZ_CAAAIY010000007.1"/>
</dbReference>
<dbReference type="InterPro" id="IPR012816">
    <property type="entry name" value="NADAR"/>
</dbReference>
<dbReference type="EMBL" id="LNXU01000045">
    <property type="protein sequence ID" value="KTC69698.1"/>
    <property type="molecule type" value="Genomic_DNA"/>
</dbReference>
<accession>A0A0W0RF72</accession>
<feature type="compositionally biased region" description="Basic and acidic residues" evidence="3">
    <location>
        <begin position="1"/>
        <end position="11"/>
    </location>
</feature>
<protein>
    <submittedName>
        <fullName evidence="5">Swarming motility protein YbiA</fullName>
    </submittedName>
</protein>
<reference evidence="5 6" key="1">
    <citation type="submission" date="2015-11" db="EMBL/GenBank/DDBJ databases">
        <title>Genomic analysis of 38 Legionella species identifies large and diverse effector repertoires.</title>
        <authorList>
            <person name="Burstein D."/>
            <person name="Amaro F."/>
            <person name="Zusman T."/>
            <person name="Lifshitz Z."/>
            <person name="Cohen O."/>
            <person name="Gilbert J.A."/>
            <person name="Pupko T."/>
            <person name="Shuman H.A."/>
            <person name="Segal G."/>
        </authorList>
    </citation>
    <scope>NUCLEOTIDE SEQUENCE [LARGE SCALE GENOMIC DNA]</scope>
    <source>
        <strain evidence="5 6">WIGA</strain>
    </source>
</reference>
<comment type="caution">
    <text evidence="5">The sequence shown here is derived from an EMBL/GenBank/DDBJ whole genome shotgun (WGS) entry which is preliminary data.</text>
</comment>
<dbReference type="Gene3D" id="1.10.357.40">
    <property type="entry name" value="YbiA-like"/>
    <property type="match status" value="1"/>
</dbReference>
<feature type="region of interest" description="Disordered" evidence="3">
    <location>
        <begin position="229"/>
        <end position="255"/>
    </location>
</feature>
<evidence type="ECO:0000259" key="4">
    <source>
        <dbReference type="Pfam" id="PF08719"/>
    </source>
</evidence>
<dbReference type="CDD" id="cd15457">
    <property type="entry name" value="NADAR"/>
    <property type="match status" value="1"/>
</dbReference>
<evidence type="ECO:0000256" key="1">
    <source>
        <dbReference type="ARBA" id="ARBA00000022"/>
    </source>
</evidence>
<feature type="region of interest" description="Disordered" evidence="3">
    <location>
        <begin position="1"/>
        <end position="21"/>
    </location>
</feature>
<sequence>MPLNARSDKGPIKKLSGSSNHGRYNTQFDSVDIVAFDREGEEWGIFSNYAEIPIKMQTPFGEKTFPTVEHYFQYQKDPNDKAYLERILQGDAQNARDLGQKKRWSDFKLADEAMQRAIQEKLKNPLVRRALKDTGNACLIEDTGSRSSQNQDGNWGWRTGGSIEPHATTGNKLGILLMEERNRLHRQEGNFSMIVQNPRDLSERARGIMTRNYSNKNLIHLSLPVVSTTPTQASYPSSRMKDSLNQTKKHSTQESHHEVSQMIRTMMTTSSPSLDIPFVGKGQMNGTFKIAFDNPKDAAAFQDMLAKQGFKTSYFGDGERYPMEHSGKKLNHIVRFENAGTKTEIPEKALQFLKEKFNDDAKVANIVENMGFERPKMGVSMHM</sequence>
<feature type="domain" description="NADAR" evidence="4">
    <location>
        <begin position="38"/>
        <end position="184"/>
    </location>
</feature>
<dbReference type="PATRIC" id="fig|447.4.peg.3434"/>
<dbReference type="AlphaFoldDB" id="A0A0W0RF72"/>
<dbReference type="Pfam" id="PF08719">
    <property type="entry name" value="NADAR"/>
    <property type="match status" value="1"/>
</dbReference>
<evidence type="ECO:0000313" key="5">
    <source>
        <dbReference type="EMBL" id="KTC69698.1"/>
    </source>
</evidence>